<evidence type="ECO:0000313" key="2">
    <source>
        <dbReference type="EMBL" id="MBV6531530.1"/>
    </source>
</evidence>
<dbReference type="EMBL" id="JABUMC010000007">
    <property type="protein sequence ID" value="MBV6546554.1"/>
    <property type="molecule type" value="Genomic_DNA"/>
</dbReference>
<protein>
    <submittedName>
        <fullName evidence="3">Uncharacterized protein</fullName>
    </submittedName>
</protein>
<keyword evidence="1" id="KW-0812">Transmembrane</keyword>
<dbReference type="Proteomes" id="UP000732858">
    <property type="component" value="Unassembled WGS sequence"/>
</dbReference>
<evidence type="ECO:0000313" key="5">
    <source>
        <dbReference type="Proteomes" id="UP001196379"/>
    </source>
</evidence>
<evidence type="ECO:0000313" key="3">
    <source>
        <dbReference type="EMBL" id="MBV6546554.1"/>
    </source>
</evidence>
<reference evidence="3 5" key="1">
    <citation type="journal article" date="2021" name="Mol. Ecol.">
        <title>Polar bear-adapted Ursidibacter maritimus are remarkably conserved after generations in captivity.</title>
        <authorList>
            <person name="Espinosa-Gongora C."/>
            <person name="Hansen M.J."/>
            <person name="Bertelsen M.F."/>
            <person name="Bojesen A.M."/>
        </authorList>
    </citation>
    <scope>NUCLEOTIDE SEQUENCE</scope>
    <source>
        <strain evidence="3">Pb43105x</strain>
        <strain evidence="2 5">Pb43106</strain>
    </source>
</reference>
<gene>
    <name evidence="2" type="ORF">HT657_05165</name>
    <name evidence="3" type="ORF">HT672_04525</name>
</gene>
<dbReference type="AlphaFoldDB" id="A0A949WFP2"/>
<organism evidence="3 4">
    <name type="scientific">Ursidibacter maritimus</name>
    <dbReference type="NCBI Taxonomy" id="1331689"/>
    <lineage>
        <taxon>Bacteria</taxon>
        <taxon>Pseudomonadati</taxon>
        <taxon>Pseudomonadota</taxon>
        <taxon>Gammaproteobacteria</taxon>
        <taxon>Pasteurellales</taxon>
        <taxon>Pasteurellaceae</taxon>
        <taxon>Ursidibacter</taxon>
    </lineage>
</organism>
<dbReference type="Proteomes" id="UP001196379">
    <property type="component" value="Unassembled WGS sequence"/>
</dbReference>
<dbReference type="GeneID" id="65548037"/>
<dbReference type="RefSeq" id="WP_157402269.1">
    <property type="nucleotide sequence ID" value="NZ_JABULY010000002.1"/>
</dbReference>
<proteinExistence type="predicted"/>
<evidence type="ECO:0000313" key="4">
    <source>
        <dbReference type="Proteomes" id="UP000732858"/>
    </source>
</evidence>
<feature type="transmembrane region" description="Helical" evidence="1">
    <location>
        <begin position="76"/>
        <end position="96"/>
    </location>
</feature>
<feature type="transmembrane region" description="Helical" evidence="1">
    <location>
        <begin position="36"/>
        <end position="55"/>
    </location>
</feature>
<keyword evidence="5" id="KW-1185">Reference proteome</keyword>
<dbReference type="EMBL" id="JABULY010000002">
    <property type="protein sequence ID" value="MBV6531530.1"/>
    <property type="molecule type" value="Genomic_DNA"/>
</dbReference>
<comment type="caution">
    <text evidence="3">The sequence shown here is derived from an EMBL/GenBank/DDBJ whole genome shotgun (WGS) entry which is preliminary data.</text>
</comment>
<keyword evidence="1" id="KW-1133">Transmembrane helix</keyword>
<sequence>MENGKSYLFSLIMLLSIGYSLYIYMNFEVTTENVTYYMITSFIIFLPLSVKWIFLDKNTEQNSELLEILKNIGATLLAPIFIGLLFMNAISFHYTLLLGEEYIYPATVLDKEYTSKRRSSYHYVRFYSDFGTEEIDDTETYRRVDIGSHIKVKKVISAVGSYIKYDDIEVISR</sequence>
<accession>A0A949WFP2</accession>
<evidence type="ECO:0000256" key="1">
    <source>
        <dbReference type="SAM" id="Phobius"/>
    </source>
</evidence>
<keyword evidence="1" id="KW-0472">Membrane</keyword>
<name>A0A949WFP2_9PAST</name>
<feature type="transmembrane region" description="Helical" evidence="1">
    <location>
        <begin position="7"/>
        <end position="24"/>
    </location>
</feature>